<evidence type="ECO:0000259" key="1">
    <source>
        <dbReference type="Pfam" id="PF07762"/>
    </source>
</evidence>
<dbReference type="InterPro" id="IPR011676">
    <property type="entry name" value="DUF1618"/>
</dbReference>
<proteinExistence type="predicted"/>
<reference evidence="2" key="1">
    <citation type="submission" date="2024-10" db="EMBL/GenBank/DDBJ databases">
        <authorList>
            <person name="Ryan C."/>
        </authorList>
    </citation>
    <scope>NUCLEOTIDE SEQUENCE [LARGE SCALE GENOMIC DNA]</scope>
</reference>
<dbReference type="Pfam" id="PF07762">
    <property type="entry name" value="DUF1618"/>
    <property type="match status" value="1"/>
</dbReference>
<gene>
    <name evidence="2" type="ORF">URODEC1_LOCUS78566</name>
</gene>
<evidence type="ECO:0000313" key="3">
    <source>
        <dbReference type="Proteomes" id="UP001497457"/>
    </source>
</evidence>
<accession>A0ABC9CUD2</accession>
<name>A0ABC9CUD2_9POAL</name>
<dbReference type="PANTHER" id="PTHR33086">
    <property type="entry name" value="OS05G0468200 PROTEIN-RELATED"/>
    <property type="match status" value="1"/>
</dbReference>
<organism evidence="2 3">
    <name type="scientific">Urochloa decumbens</name>
    <dbReference type="NCBI Taxonomy" id="240449"/>
    <lineage>
        <taxon>Eukaryota</taxon>
        <taxon>Viridiplantae</taxon>
        <taxon>Streptophyta</taxon>
        <taxon>Embryophyta</taxon>
        <taxon>Tracheophyta</taxon>
        <taxon>Spermatophyta</taxon>
        <taxon>Magnoliopsida</taxon>
        <taxon>Liliopsida</taxon>
        <taxon>Poales</taxon>
        <taxon>Poaceae</taxon>
        <taxon>PACMAD clade</taxon>
        <taxon>Panicoideae</taxon>
        <taxon>Panicodae</taxon>
        <taxon>Paniceae</taxon>
        <taxon>Melinidinae</taxon>
        <taxon>Urochloa</taxon>
    </lineage>
</organism>
<protein>
    <recommendedName>
        <fullName evidence="1">DUF1618 domain-containing protein</fullName>
    </recommendedName>
</protein>
<dbReference type="Proteomes" id="UP001497457">
    <property type="component" value="Chromosome 30rd"/>
</dbReference>
<dbReference type="EMBL" id="OZ075140">
    <property type="protein sequence ID" value="CAL5026154.1"/>
    <property type="molecule type" value="Genomic_DNA"/>
</dbReference>
<keyword evidence="3" id="KW-1185">Reference proteome</keyword>
<sequence length="430" mass="47703">MAPACVLVDRFVNFVDDPVLATLTHLGLVGEEEETDGGAWKEAPNWDETPSWEAITKGIATYLQSMKPDPQVFAPPTVSSLSLVRPPLSSDPVLEFGRQLDSAFIAAAENNLVALYAGPYRPASSSEGCYLVYDACTNTVSTIPGIPYSASYFSVGNGTIIMADAHQDPGTFILAELLKLRSTPHQAKLCLWFQKAQSWVEKVVRLPTEVCPPKHMFDAHMAFSFDGKLFWVDLLHGLLIYDLKYPADGHPDFCFVQLPCGHSINTTSNPDHQLRPQEFRSMACVAGTIKFVNIDGYLQASKPVNQLTLTTWTLDMDDLSHRWTQETKLCLGDLLADETFLSSDLTKMKPMYPVLSTQEHDVVYLVVGGVKAVGNHRVKRAQHLLSVNTRRSKVVSSTSYQEDIWPQLFASDFNLYLQGSKHYQVIPAAS</sequence>
<dbReference type="PANTHER" id="PTHR33086:SF93">
    <property type="entry name" value="DUF1618 DOMAIN-CONTAINING PROTEIN"/>
    <property type="match status" value="1"/>
</dbReference>
<evidence type="ECO:0000313" key="2">
    <source>
        <dbReference type="EMBL" id="CAL5026154.1"/>
    </source>
</evidence>
<feature type="domain" description="DUF1618" evidence="1">
    <location>
        <begin position="231"/>
        <end position="364"/>
    </location>
</feature>
<dbReference type="AlphaFoldDB" id="A0ABC9CUD2"/>